<dbReference type="InterPro" id="IPR036220">
    <property type="entry name" value="UDP-Glc/GDP-Man_DH_C_sf"/>
</dbReference>
<name>A0A1N7FAV0_9GAMM</name>
<dbReference type="InterPro" id="IPR014027">
    <property type="entry name" value="UDP-Glc/GDP-Man_DH_C"/>
</dbReference>
<gene>
    <name evidence="4" type="ORF">SAMN02745664_11148</name>
</gene>
<evidence type="ECO:0000313" key="4">
    <source>
        <dbReference type="EMBL" id="SIR97355.1"/>
    </source>
</evidence>
<keyword evidence="5" id="KW-1185">Reference proteome</keyword>
<accession>A0A1N7FAV0</accession>
<dbReference type="Gene3D" id="3.40.50.720">
    <property type="entry name" value="NAD(P)-binding Rossmann-like Domain"/>
    <property type="match status" value="1"/>
</dbReference>
<sequence length="424" mass="47890">MQIHERIFVMGHQHEAINACLYLASLGKQVQLWATQDAINDTLEHYQFDTQMLTLWSLYCSEQKIQLATIPLEQYLLASCDGLLWVFFEDMAAQMQDIWQFLQQHTSVHSQIILSGAAPIGTVADKAWQIKSAWVYYLPISFMKDGANFNAFYQADLLMIGEKTPHSVQACDVLMRLKGGALCCKIADIKTVEFARSSMMAMLAVRVSFMNEMARLADKQSVDIKAVQAIIGQDSRIGSAYLSAGWGFGGKSLPKELQLLAGDFAHHQVKTALISAVSEINEDQKELIFRKFWQYFDGFIEQKTVVIWGAGYRSGASRATNSAIHPLLKLLWSYGIKTRLFTQHTAFEMMSLYGDEPLLEMVDDAYTPLKEADALFIVNWSLLVPPDVHRLNALHVPIFDAKNIFDEHLLKQLTVPYFGIGCNR</sequence>
<dbReference type="RefSeq" id="WP_227516572.1">
    <property type="nucleotide sequence ID" value="NZ_FTNU01000011.1"/>
</dbReference>
<dbReference type="InterPro" id="IPR008927">
    <property type="entry name" value="6-PGluconate_DH-like_C_sf"/>
</dbReference>
<evidence type="ECO:0000256" key="1">
    <source>
        <dbReference type="ARBA" id="ARBA00015132"/>
    </source>
</evidence>
<organism evidence="4 5">
    <name type="scientific">Moraxella cuniculi DSM 21768</name>
    <dbReference type="NCBI Taxonomy" id="1122245"/>
    <lineage>
        <taxon>Bacteria</taxon>
        <taxon>Pseudomonadati</taxon>
        <taxon>Pseudomonadota</taxon>
        <taxon>Gammaproteobacteria</taxon>
        <taxon>Moraxellales</taxon>
        <taxon>Moraxellaceae</taxon>
        <taxon>Moraxella</taxon>
    </lineage>
</organism>
<dbReference type="Pfam" id="PF00984">
    <property type="entry name" value="UDPG_MGDP_dh"/>
    <property type="match status" value="1"/>
</dbReference>
<dbReference type="PANTHER" id="PTHR43750:SF3">
    <property type="entry name" value="UDP-GLUCOSE 6-DEHYDROGENASE TUAD"/>
    <property type="match status" value="1"/>
</dbReference>
<evidence type="ECO:0000313" key="5">
    <source>
        <dbReference type="Proteomes" id="UP000187495"/>
    </source>
</evidence>
<dbReference type="STRING" id="34061.B0189_09315"/>
<dbReference type="PANTHER" id="PTHR43750">
    <property type="entry name" value="UDP-GLUCOSE 6-DEHYDROGENASE TUAD"/>
    <property type="match status" value="1"/>
</dbReference>
<dbReference type="Proteomes" id="UP000187495">
    <property type="component" value="Unassembled WGS sequence"/>
</dbReference>
<reference evidence="5" key="1">
    <citation type="submission" date="2017-01" db="EMBL/GenBank/DDBJ databases">
        <authorList>
            <person name="Varghese N."/>
            <person name="Submissions S."/>
        </authorList>
    </citation>
    <scope>NUCLEOTIDE SEQUENCE [LARGE SCALE GENOMIC DNA]</scope>
    <source>
        <strain evidence="5">DSM 21768</strain>
    </source>
</reference>
<proteinExistence type="predicted"/>
<keyword evidence="2" id="KW-0560">Oxidoreductase</keyword>
<dbReference type="EMBL" id="FTNU01000011">
    <property type="protein sequence ID" value="SIR97355.1"/>
    <property type="molecule type" value="Genomic_DNA"/>
</dbReference>
<dbReference type="GO" id="GO:0016616">
    <property type="term" value="F:oxidoreductase activity, acting on the CH-OH group of donors, NAD or NADP as acceptor"/>
    <property type="evidence" value="ECO:0007669"/>
    <property type="project" value="InterPro"/>
</dbReference>
<dbReference type="AlphaFoldDB" id="A0A1N7FAV0"/>
<evidence type="ECO:0000256" key="2">
    <source>
        <dbReference type="ARBA" id="ARBA00023002"/>
    </source>
</evidence>
<feature type="domain" description="UDP-glucose/GDP-mannose dehydrogenase C-terminal" evidence="3">
    <location>
        <begin position="306"/>
        <end position="407"/>
    </location>
</feature>
<dbReference type="SUPFAM" id="SSF52413">
    <property type="entry name" value="UDP-glucose/GDP-mannose dehydrogenase C-terminal domain"/>
    <property type="match status" value="1"/>
</dbReference>
<dbReference type="GO" id="GO:0051287">
    <property type="term" value="F:NAD binding"/>
    <property type="evidence" value="ECO:0007669"/>
    <property type="project" value="InterPro"/>
</dbReference>
<dbReference type="InterPro" id="IPR014026">
    <property type="entry name" value="UDP-Glc/GDP-Man_DH_dimer"/>
</dbReference>
<dbReference type="Gene3D" id="1.20.5.100">
    <property type="entry name" value="Cytochrome c1, transmembrane anchor, C-terminal"/>
    <property type="match status" value="1"/>
</dbReference>
<dbReference type="SUPFAM" id="SSF48179">
    <property type="entry name" value="6-phosphogluconate dehydrogenase C-terminal domain-like"/>
    <property type="match status" value="1"/>
</dbReference>
<protein>
    <recommendedName>
        <fullName evidence="1">UDP-glucose 6-dehydrogenase</fullName>
    </recommendedName>
</protein>
<dbReference type="SMART" id="SM00984">
    <property type="entry name" value="UDPG_MGDP_dh_C"/>
    <property type="match status" value="1"/>
</dbReference>
<evidence type="ECO:0000259" key="3">
    <source>
        <dbReference type="SMART" id="SM00984"/>
    </source>
</evidence>